<keyword evidence="8" id="KW-0238">DNA-binding</keyword>
<feature type="domain" description="C2H2-type" evidence="13">
    <location>
        <begin position="254"/>
        <end position="281"/>
    </location>
</feature>
<dbReference type="FunFam" id="3.30.160.60:FF:001450">
    <property type="entry name" value="zinc finger protein 774"/>
    <property type="match status" value="1"/>
</dbReference>
<comment type="similarity">
    <text evidence="2">Belongs to the krueppel C2H2-type zinc-finger protein family.</text>
</comment>
<dbReference type="Gene3D" id="3.30.160.60">
    <property type="entry name" value="Classic Zinc Finger"/>
    <property type="match status" value="6"/>
</dbReference>
<dbReference type="Ensembl" id="ENSFHET00000034275.1">
    <property type="protein sequence ID" value="ENSFHEP00000033121.1"/>
    <property type="gene ID" value="ENSFHEG00000020015.1"/>
</dbReference>
<comment type="subcellular location">
    <subcellularLocation>
        <location evidence="1">Nucleus</location>
    </subcellularLocation>
</comment>
<dbReference type="Pfam" id="PF00096">
    <property type="entry name" value="zf-C2H2"/>
    <property type="match status" value="4"/>
</dbReference>
<evidence type="ECO:0000256" key="3">
    <source>
        <dbReference type="ARBA" id="ARBA00022723"/>
    </source>
</evidence>
<evidence type="ECO:0000256" key="5">
    <source>
        <dbReference type="ARBA" id="ARBA00022771"/>
    </source>
</evidence>
<dbReference type="SUPFAM" id="SSF57667">
    <property type="entry name" value="beta-beta-alpha zinc fingers"/>
    <property type="match status" value="4"/>
</dbReference>
<feature type="region of interest" description="Disordered" evidence="12">
    <location>
        <begin position="12"/>
        <end position="110"/>
    </location>
</feature>
<keyword evidence="5 11" id="KW-0863">Zinc-finger</keyword>
<keyword evidence="6" id="KW-0862">Zinc</keyword>
<organism evidence="14">
    <name type="scientific">Fundulus heteroclitus</name>
    <name type="common">Killifish</name>
    <name type="synonym">Mummichog</name>
    <dbReference type="NCBI Taxonomy" id="8078"/>
    <lineage>
        <taxon>Eukaryota</taxon>
        <taxon>Metazoa</taxon>
        <taxon>Chordata</taxon>
        <taxon>Craniata</taxon>
        <taxon>Vertebrata</taxon>
        <taxon>Euteleostomi</taxon>
        <taxon>Actinopterygii</taxon>
        <taxon>Neopterygii</taxon>
        <taxon>Teleostei</taxon>
        <taxon>Neoteleostei</taxon>
        <taxon>Acanthomorphata</taxon>
        <taxon>Ovalentaria</taxon>
        <taxon>Atherinomorphae</taxon>
        <taxon>Cyprinodontiformes</taxon>
        <taxon>Fundulidae</taxon>
        <taxon>Fundulus</taxon>
    </lineage>
</organism>
<feature type="domain" description="C2H2-type" evidence="13">
    <location>
        <begin position="170"/>
        <end position="197"/>
    </location>
</feature>
<keyword evidence="9" id="KW-0804">Transcription</keyword>
<dbReference type="InterPro" id="IPR050717">
    <property type="entry name" value="C2H2-ZF_Transcription_Reg"/>
</dbReference>
<evidence type="ECO:0000256" key="12">
    <source>
        <dbReference type="SAM" id="MobiDB-lite"/>
    </source>
</evidence>
<evidence type="ECO:0000256" key="9">
    <source>
        <dbReference type="ARBA" id="ARBA00023163"/>
    </source>
</evidence>
<evidence type="ECO:0000256" key="6">
    <source>
        <dbReference type="ARBA" id="ARBA00022833"/>
    </source>
</evidence>
<dbReference type="PANTHER" id="PTHR14196:SF12">
    <property type="entry name" value="ZINC FINGER PROTEIN 208-LIKE"/>
    <property type="match status" value="1"/>
</dbReference>
<dbReference type="GO" id="GO:0005634">
    <property type="term" value="C:nucleus"/>
    <property type="evidence" value="ECO:0007669"/>
    <property type="project" value="UniProtKB-SubCell"/>
</dbReference>
<feature type="domain" description="C2H2-type" evidence="13">
    <location>
        <begin position="226"/>
        <end position="253"/>
    </location>
</feature>
<evidence type="ECO:0000256" key="4">
    <source>
        <dbReference type="ARBA" id="ARBA00022737"/>
    </source>
</evidence>
<dbReference type="InterPro" id="IPR036236">
    <property type="entry name" value="Znf_C2H2_sf"/>
</dbReference>
<keyword evidence="16" id="KW-1185">Reference proteome</keyword>
<name>A0A147AEN7_FUNHE</name>
<keyword evidence="7" id="KW-0805">Transcription regulation</keyword>
<evidence type="ECO:0000256" key="1">
    <source>
        <dbReference type="ARBA" id="ARBA00004123"/>
    </source>
</evidence>
<evidence type="ECO:0000313" key="16">
    <source>
        <dbReference type="Proteomes" id="UP000265000"/>
    </source>
</evidence>
<keyword evidence="4" id="KW-0677">Repeat</keyword>
<dbReference type="GeneTree" id="ENSGT00940000161979"/>
<dbReference type="PANTHER" id="PTHR14196">
    <property type="entry name" value="ODD-SKIPPED - RELATED"/>
    <property type="match status" value="1"/>
</dbReference>
<dbReference type="AlphaFoldDB" id="A0A147AEN7"/>
<dbReference type="EMBL" id="GCES01009323">
    <property type="protein sequence ID" value="JAR77000.1"/>
    <property type="molecule type" value="Transcribed_RNA"/>
</dbReference>
<evidence type="ECO:0000256" key="7">
    <source>
        <dbReference type="ARBA" id="ARBA00023015"/>
    </source>
</evidence>
<dbReference type="GO" id="GO:0000981">
    <property type="term" value="F:DNA-binding transcription factor activity, RNA polymerase II-specific"/>
    <property type="evidence" value="ECO:0007669"/>
    <property type="project" value="TreeGrafter"/>
</dbReference>
<evidence type="ECO:0000313" key="14">
    <source>
        <dbReference type="EMBL" id="JAR77000.1"/>
    </source>
</evidence>
<dbReference type="InterPro" id="IPR013087">
    <property type="entry name" value="Znf_C2H2_type"/>
</dbReference>
<dbReference type="FunFam" id="3.30.160.60:FF:001480">
    <property type="entry name" value="Si:cabz01071911.3"/>
    <property type="match status" value="2"/>
</dbReference>
<dbReference type="PROSITE" id="PS50157">
    <property type="entry name" value="ZINC_FINGER_C2H2_2"/>
    <property type="match status" value="5"/>
</dbReference>
<dbReference type="SMART" id="SM00355">
    <property type="entry name" value="ZnF_C2H2"/>
    <property type="match status" value="6"/>
</dbReference>
<dbReference type="STRING" id="8078.ENSFHEP00000033121"/>
<evidence type="ECO:0000256" key="10">
    <source>
        <dbReference type="ARBA" id="ARBA00023242"/>
    </source>
</evidence>
<reference evidence="15" key="2">
    <citation type="submission" date="2025-05" db="UniProtKB">
        <authorList>
            <consortium name="Ensembl"/>
        </authorList>
    </citation>
    <scope>IDENTIFICATION</scope>
</reference>
<evidence type="ECO:0000256" key="11">
    <source>
        <dbReference type="PROSITE-ProRule" id="PRU00042"/>
    </source>
</evidence>
<proteinExistence type="inferred from homology"/>
<dbReference type="PROSITE" id="PS00028">
    <property type="entry name" value="ZINC_FINGER_C2H2_1"/>
    <property type="match status" value="5"/>
</dbReference>
<sequence>MSPVHQVLVVKEEVPHDWSPSLDQLETEPPHIKDEEEEQRITLEEEHRTVKIEDEEKPQLSELHHLKSEDNRKTQARTSSSAEELKTEYDVEDCEGPEPDRNPDPVSLSHQTKMIVKKGGKKSKLCSKRTSKIGVKTEEKPFGCTVCDKRFKCKDSVKLHMVVHTGKGEHSCDLCGKTFRVKCYLQTHMRVHNGEKPFACDVCSKRFYAKAYLKLHMKLHSTENPFSCDICGTRFKIKERLKKHMWRHNGEKPFVCGICSKRYLQKEGLRNHLRVHTGENEKAFICLFCSKGFSQKQGLKTHMCFLSLSLILNRVPQISQEKGFSAEWSFM</sequence>
<reference evidence="14" key="1">
    <citation type="submission" date="2015-01" db="EMBL/GenBank/DDBJ databases">
        <title>EvidentialGene: Evidence-directed Construction of Complete mRNA Transcriptomes without Genomes.</title>
        <authorList>
            <person name="Gilbert D.G."/>
        </authorList>
    </citation>
    <scope>NUCLEOTIDE SEQUENCE</scope>
</reference>
<feature type="compositionally biased region" description="Basic and acidic residues" evidence="12">
    <location>
        <begin position="28"/>
        <end position="73"/>
    </location>
</feature>
<evidence type="ECO:0000256" key="2">
    <source>
        <dbReference type="ARBA" id="ARBA00006991"/>
    </source>
</evidence>
<evidence type="ECO:0000256" key="8">
    <source>
        <dbReference type="ARBA" id="ARBA00023125"/>
    </source>
</evidence>
<keyword evidence="10" id="KW-0539">Nucleus</keyword>
<dbReference type="Proteomes" id="UP000265000">
    <property type="component" value="Unplaced"/>
</dbReference>
<evidence type="ECO:0000313" key="15">
    <source>
        <dbReference type="Ensembl" id="ENSFHEP00000033121.1"/>
    </source>
</evidence>
<accession>A0A147AEN7</accession>
<keyword evidence="3" id="KW-0479">Metal-binding</keyword>
<feature type="domain" description="C2H2-type" evidence="13">
    <location>
        <begin position="142"/>
        <end position="169"/>
    </location>
</feature>
<dbReference type="GO" id="GO:0000977">
    <property type="term" value="F:RNA polymerase II transcription regulatory region sequence-specific DNA binding"/>
    <property type="evidence" value="ECO:0007669"/>
    <property type="project" value="TreeGrafter"/>
</dbReference>
<dbReference type="FunFam" id="3.30.160.60:FF:001156">
    <property type="entry name" value="Zinc finger protein 407"/>
    <property type="match status" value="1"/>
</dbReference>
<dbReference type="GO" id="GO:0008270">
    <property type="term" value="F:zinc ion binding"/>
    <property type="evidence" value="ECO:0007669"/>
    <property type="project" value="UniProtKB-KW"/>
</dbReference>
<feature type="domain" description="C2H2-type" evidence="13">
    <location>
        <begin position="198"/>
        <end position="225"/>
    </location>
</feature>
<protein>
    <recommendedName>
        <fullName evidence="13">C2H2-type domain-containing protein</fullName>
    </recommendedName>
</protein>
<dbReference type="FunFam" id="3.30.160.60:FF:000145">
    <property type="entry name" value="Zinc finger protein 574"/>
    <property type="match status" value="1"/>
</dbReference>
<evidence type="ECO:0000259" key="13">
    <source>
        <dbReference type="PROSITE" id="PS50157"/>
    </source>
</evidence>